<keyword evidence="6 11" id="KW-0812">Transmembrane</keyword>
<evidence type="ECO:0000256" key="4">
    <source>
        <dbReference type="ARBA" id="ARBA00022475"/>
    </source>
</evidence>
<evidence type="ECO:0000256" key="6">
    <source>
        <dbReference type="ARBA" id="ARBA00022692"/>
    </source>
</evidence>
<comment type="caution">
    <text evidence="13">The sequence shown here is derived from an EMBL/GenBank/DDBJ whole genome shotgun (WGS) entry which is preliminary data.</text>
</comment>
<reference evidence="13 14" key="1">
    <citation type="submission" date="2013-08" db="EMBL/GenBank/DDBJ databases">
        <title>Genome sequencing of Lysobacter.</title>
        <authorList>
            <person name="Zhang S."/>
            <person name="Wang G."/>
        </authorList>
    </citation>
    <scope>NUCLEOTIDE SEQUENCE [LARGE SCALE GENOMIC DNA]</scope>
    <source>
        <strain evidence="13 14">GH1-9</strain>
    </source>
</reference>
<name>A0A0A0F0E0_9GAMM</name>
<dbReference type="PROSITE" id="PS52015">
    <property type="entry name" value="TONB_CTD"/>
    <property type="match status" value="1"/>
</dbReference>
<feature type="domain" description="TonB C-terminal" evidence="12">
    <location>
        <begin position="115"/>
        <end position="207"/>
    </location>
</feature>
<dbReference type="InterPro" id="IPR051045">
    <property type="entry name" value="TonB-dependent_transducer"/>
</dbReference>
<feature type="region of interest" description="Disordered" evidence="10">
    <location>
        <begin position="44"/>
        <end position="111"/>
    </location>
</feature>
<evidence type="ECO:0000256" key="1">
    <source>
        <dbReference type="ARBA" id="ARBA00004383"/>
    </source>
</evidence>
<dbReference type="SUPFAM" id="SSF74653">
    <property type="entry name" value="TolA/TonB C-terminal domain"/>
    <property type="match status" value="1"/>
</dbReference>
<dbReference type="STRING" id="1385517.N800_10550"/>
<evidence type="ECO:0000256" key="3">
    <source>
        <dbReference type="ARBA" id="ARBA00022448"/>
    </source>
</evidence>
<proteinExistence type="inferred from homology"/>
<dbReference type="EMBL" id="AVPU01000002">
    <property type="protein sequence ID" value="KGM56050.1"/>
    <property type="molecule type" value="Genomic_DNA"/>
</dbReference>
<evidence type="ECO:0000256" key="7">
    <source>
        <dbReference type="ARBA" id="ARBA00022927"/>
    </source>
</evidence>
<evidence type="ECO:0000256" key="9">
    <source>
        <dbReference type="ARBA" id="ARBA00023136"/>
    </source>
</evidence>
<evidence type="ECO:0000256" key="10">
    <source>
        <dbReference type="SAM" id="MobiDB-lite"/>
    </source>
</evidence>
<keyword evidence="3" id="KW-0813">Transport</keyword>
<evidence type="ECO:0000313" key="14">
    <source>
        <dbReference type="Proteomes" id="UP000029998"/>
    </source>
</evidence>
<feature type="compositionally biased region" description="Pro residues" evidence="10">
    <location>
        <begin position="66"/>
        <end position="78"/>
    </location>
</feature>
<keyword evidence="9 11" id="KW-0472">Membrane</keyword>
<feature type="compositionally biased region" description="Low complexity" evidence="10">
    <location>
        <begin position="52"/>
        <end position="65"/>
    </location>
</feature>
<dbReference type="GO" id="GO:0098797">
    <property type="term" value="C:plasma membrane protein complex"/>
    <property type="evidence" value="ECO:0007669"/>
    <property type="project" value="TreeGrafter"/>
</dbReference>
<keyword evidence="14" id="KW-1185">Reference proteome</keyword>
<dbReference type="NCBIfam" id="TIGR01352">
    <property type="entry name" value="tonB_Cterm"/>
    <property type="match status" value="1"/>
</dbReference>
<dbReference type="GO" id="GO:0055085">
    <property type="term" value="P:transmembrane transport"/>
    <property type="evidence" value="ECO:0007669"/>
    <property type="project" value="InterPro"/>
</dbReference>
<comment type="similarity">
    <text evidence="2">Belongs to the TonB family.</text>
</comment>
<dbReference type="PANTHER" id="PTHR33446:SF2">
    <property type="entry name" value="PROTEIN TONB"/>
    <property type="match status" value="1"/>
</dbReference>
<keyword evidence="5" id="KW-0997">Cell inner membrane</keyword>
<evidence type="ECO:0000256" key="11">
    <source>
        <dbReference type="SAM" id="Phobius"/>
    </source>
</evidence>
<keyword evidence="7" id="KW-0653">Protein transport</keyword>
<comment type="subcellular location">
    <subcellularLocation>
        <location evidence="1">Cell inner membrane</location>
        <topology evidence="1">Single-pass membrane protein</topology>
        <orientation evidence="1">Periplasmic side</orientation>
    </subcellularLocation>
</comment>
<evidence type="ECO:0000259" key="12">
    <source>
        <dbReference type="PROSITE" id="PS52015"/>
    </source>
</evidence>
<sequence length="207" mass="21897">MTAGAGAIAANAAILLLMLAPVAIPELRPQLIRMPDVVWIPRERTTPPPIQVPVRPVQAQVRPTPAARPTPVDPPPTQSRPMEGDANVPPQAETGTTDNLSPGGDGEIGGQDEVLTGTVLQYASAPPPGYPREALRNGLTGIVVLEVLVGVDGRPLQAEVVTSSGHRVLDLAARRQVLARWMFKPAVQAGVPVQAIGRVPVEFRLDR</sequence>
<keyword evidence="4" id="KW-1003">Cell membrane</keyword>
<dbReference type="eggNOG" id="COG0810">
    <property type="taxonomic scope" value="Bacteria"/>
</dbReference>
<keyword evidence="8 11" id="KW-1133">Transmembrane helix</keyword>
<feature type="transmembrane region" description="Helical" evidence="11">
    <location>
        <begin position="6"/>
        <end position="24"/>
    </location>
</feature>
<evidence type="ECO:0000256" key="8">
    <source>
        <dbReference type="ARBA" id="ARBA00022989"/>
    </source>
</evidence>
<dbReference type="InterPro" id="IPR006260">
    <property type="entry name" value="TonB/TolA_C"/>
</dbReference>
<dbReference type="Pfam" id="PF03544">
    <property type="entry name" value="TonB_C"/>
    <property type="match status" value="1"/>
</dbReference>
<organism evidence="13 14">
    <name type="scientific">Lysobacter daejeonensis GH1-9</name>
    <dbReference type="NCBI Taxonomy" id="1385517"/>
    <lineage>
        <taxon>Bacteria</taxon>
        <taxon>Pseudomonadati</taxon>
        <taxon>Pseudomonadota</taxon>
        <taxon>Gammaproteobacteria</taxon>
        <taxon>Lysobacterales</taxon>
        <taxon>Lysobacteraceae</taxon>
        <taxon>Aerolutibacter</taxon>
    </lineage>
</organism>
<evidence type="ECO:0000256" key="5">
    <source>
        <dbReference type="ARBA" id="ARBA00022519"/>
    </source>
</evidence>
<dbReference type="GO" id="GO:0015031">
    <property type="term" value="P:protein transport"/>
    <property type="evidence" value="ECO:0007669"/>
    <property type="project" value="UniProtKB-KW"/>
</dbReference>
<protein>
    <recommendedName>
        <fullName evidence="12">TonB C-terminal domain-containing protein</fullName>
    </recommendedName>
</protein>
<evidence type="ECO:0000256" key="2">
    <source>
        <dbReference type="ARBA" id="ARBA00006555"/>
    </source>
</evidence>
<dbReference type="InterPro" id="IPR037682">
    <property type="entry name" value="TonB_C"/>
</dbReference>
<dbReference type="GO" id="GO:0031992">
    <property type="term" value="F:energy transducer activity"/>
    <property type="evidence" value="ECO:0007669"/>
    <property type="project" value="TreeGrafter"/>
</dbReference>
<dbReference type="Gene3D" id="3.30.1150.10">
    <property type="match status" value="1"/>
</dbReference>
<evidence type="ECO:0000313" key="13">
    <source>
        <dbReference type="EMBL" id="KGM56050.1"/>
    </source>
</evidence>
<dbReference type="Proteomes" id="UP000029998">
    <property type="component" value="Unassembled WGS sequence"/>
</dbReference>
<dbReference type="PANTHER" id="PTHR33446">
    <property type="entry name" value="PROTEIN TONB-RELATED"/>
    <property type="match status" value="1"/>
</dbReference>
<accession>A0A0A0F0E0</accession>
<gene>
    <name evidence="13" type="ORF">N800_10550</name>
</gene>
<dbReference type="AlphaFoldDB" id="A0A0A0F0E0"/>